<comment type="caution">
    <text evidence="8">The sequence shown here is derived from an EMBL/GenBank/DDBJ whole genome shotgun (WGS) entry which is preliminary data.</text>
</comment>
<dbReference type="PANTHER" id="PTHR22950:SF479">
    <property type="entry name" value="AMINO ACID TRANSPORTER (EUROFUNG)-RELATED"/>
    <property type="match status" value="1"/>
</dbReference>
<feature type="transmembrane region" description="Helical" evidence="6">
    <location>
        <begin position="217"/>
        <end position="238"/>
    </location>
</feature>
<feature type="transmembrane region" description="Helical" evidence="6">
    <location>
        <begin position="416"/>
        <end position="437"/>
    </location>
</feature>
<evidence type="ECO:0000313" key="9">
    <source>
        <dbReference type="Proteomes" id="UP000689129"/>
    </source>
</evidence>
<dbReference type="Proteomes" id="UP000689129">
    <property type="component" value="Unassembled WGS sequence"/>
</dbReference>
<protein>
    <submittedName>
        <fullName evidence="8">N amino acid transport system protein like</fullName>
    </submittedName>
</protein>
<dbReference type="InterPro" id="IPR013057">
    <property type="entry name" value="AA_transpt_TM"/>
</dbReference>
<dbReference type="AlphaFoldDB" id="A0A8I3AKQ9"/>
<keyword evidence="3 6" id="KW-0812">Transmembrane</keyword>
<dbReference type="PANTHER" id="PTHR22950">
    <property type="entry name" value="AMINO ACID TRANSPORTER"/>
    <property type="match status" value="1"/>
</dbReference>
<feature type="transmembrane region" description="Helical" evidence="6">
    <location>
        <begin position="250"/>
        <end position="269"/>
    </location>
</feature>
<keyword evidence="5 6" id="KW-0472">Membrane</keyword>
<feature type="transmembrane region" description="Helical" evidence="6">
    <location>
        <begin position="479"/>
        <end position="501"/>
    </location>
</feature>
<evidence type="ECO:0000256" key="2">
    <source>
        <dbReference type="ARBA" id="ARBA00008066"/>
    </source>
</evidence>
<accession>A0A8I3AKQ9</accession>
<feature type="transmembrane region" description="Helical" evidence="6">
    <location>
        <begin position="327"/>
        <end position="351"/>
    </location>
</feature>
<sequence length="531" mass="57167">MLLNILSPTGRCMDGYLLHGFSLKPPPHAISHLTDSPQDTTAAMSAAVDEQSVSQEQRQLSIQRADVPANESNKEDNGAADMATELKPVGNDEPPTNIFNQGGQNYRTLGRWDTVFVLITNQVGLGILSLPGCLKVLGVVPGVIAIIGLGSISAYTAYILLQFYRRYPHVVNIVDMCRIIGGKPLEVVAGLGLLVKVMMTCASAAVTLSVSFNTLSGHAFCTTIFITIAVIACWILCLPRTVKFVSQSGIPSTISLLAAAFIVIISLGVSRPTGAPPGWDKEIAVIGNPTFRQGLNACLKICYAYAGNISWVGYMAEMRNPSRDFPVALACLEVFSITIYTVIAIAIYCLAGDYTTSPALGSAPSVAAKAAYGVVLPAVFATAMAFGHTGIKYMYVVAMRAMKSTHQVTDRSVKSWGTWFACVTVYWAIVWVISNAIPIFDSILSISSATTIAWFTFGLSAIFWLHLNRGQYFKNWKKGLLTVFNCLLILQSLFMNAGGLWSSITQLVDIFNNDSSSVRGAFSCGDNSQVV</sequence>
<evidence type="ECO:0000313" key="8">
    <source>
        <dbReference type="EMBL" id="KAG7128451.1"/>
    </source>
</evidence>
<evidence type="ECO:0000259" key="7">
    <source>
        <dbReference type="Pfam" id="PF01490"/>
    </source>
</evidence>
<feature type="transmembrane region" description="Helical" evidence="6">
    <location>
        <begin position="294"/>
        <end position="315"/>
    </location>
</feature>
<evidence type="ECO:0000256" key="1">
    <source>
        <dbReference type="ARBA" id="ARBA00004141"/>
    </source>
</evidence>
<feature type="domain" description="Amino acid transporter transmembrane" evidence="7">
    <location>
        <begin position="110"/>
        <end position="504"/>
    </location>
</feature>
<feature type="transmembrane region" description="Helical" evidence="6">
    <location>
        <begin position="371"/>
        <end position="395"/>
    </location>
</feature>
<comment type="subcellular location">
    <subcellularLocation>
        <location evidence="1">Membrane</location>
        <topology evidence="1">Multi-pass membrane protein</topology>
    </subcellularLocation>
</comment>
<dbReference type="EMBL" id="JAEMWZ010000266">
    <property type="protein sequence ID" value="KAG7128451.1"/>
    <property type="molecule type" value="Genomic_DNA"/>
</dbReference>
<evidence type="ECO:0000256" key="3">
    <source>
        <dbReference type="ARBA" id="ARBA00022692"/>
    </source>
</evidence>
<comment type="similarity">
    <text evidence="2">Belongs to the amino acid/polyamine transporter 2 family.</text>
</comment>
<evidence type="ECO:0000256" key="5">
    <source>
        <dbReference type="ARBA" id="ARBA00023136"/>
    </source>
</evidence>
<proteinExistence type="inferred from homology"/>
<dbReference type="Pfam" id="PF01490">
    <property type="entry name" value="Aa_trans"/>
    <property type="match status" value="1"/>
</dbReference>
<feature type="transmembrane region" description="Helical" evidence="6">
    <location>
        <begin position="443"/>
        <end position="467"/>
    </location>
</feature>
<evidence type="ECO:0000256" key="4">
    <source>
        <dbReference type="ARBA" id="ARBA00022989"/>
    </source>
</evidence>
<name>A0A8I3AKQ9_VERLO</name>
<keyword evidence="4 6" id="KW-1133">Transmembrane helix</keyword>
<feature type="transmembrane region" description="Helical" evidence="6">
    <location>
        <begin position="143"/>
        <end position="164"/>
    </location>
</feature>
<evidence type="ECO:0000256" key="6">
    <source>
        <dbReference type="SAM" id="Phobius"/>
    </source>
</evidence>
<organism evidence="8 9">
    <name type="scientific">Verticillium longisporum</name>
    <name type="common">Verticillium dahliae var. longisporum</name>
    <dbReference type="NCBI Taxonomy" id="100787"/>
    <lineage>
        <taxon>Eukaryota</taxon>
        <taxon>Fungi</taxon>
        <taxon>Dikarya</taxon>
        <taxon>Ascomycota</taxon>
        <taxon>Pezizomycotina</taxon>
        <taxon>Sordariomycetes</taxon>
        <taxon>Hypocreomycetidae</taxon>
        <taxon>Glomerellales</taxon>
        <taxon>Plectosphaerellaceae</taxon>
        <taxon>Verticillium</taxon>
    </lineage>
</organism>
<feature type="transmembrane region" description="Helical" evidence="6">
    <location>
        <begin position="185"/>
        <end position="211"/>
    </location>
</feature>
<dbReference type="GO" id="GO:0015179">
    <property type="term" value="F:L-amino acid transmembrane transporter activity"/>
    <property type="evidence" value="ECO:0007669"/>
    <property type="project" value="TreeGrafter"/>
</dbReference>
<reference evidence="8" key="1">
    <citation type="journal article" date="2021" name="Mol. Plant Pathol.">
        <title>A 20-kb lineage-specific genomic region tames virulence in pathogenic amphidiploid Verticillium longisporum.</title>
        <authorList>
            <person name="Harting R."/>
            <person name="Starke J."/>
            <person name="Kusch H."/>
            <person name="Poggeler S."/>
            <person name="Maurus I."/>
            <person name="Schluter R."/>
            <person name="Landesfeind M."/>
            <person name="Bulla I."/>
            <person name="Nowrousian M."/>
            <person name="de Jonge R."/>
            <person name="Stahlhut G."/>
            <person name="Hoff K.J."/>
            <person name="Asshauer K.P."/>
            <person name="Thurmer A."/>
            <person name="Stanke M."/>
            <person name="Daniel R."/>
            <person name="Morgenstern B."/>
            <person name="Thomma B.P.H.J."/>
            <person name="Kronstad J.W."/>
            <person name="Braus-Stromeyer S.A."/>
            <person name="Braus G.H."/>
        </authorList>
    </citation>
    <scope>NUCLEOTIDE SEQUENCE</scope>
    <source>
        <strain evidence="8">Vl32</strain>
    </source>
</reference>
<dbReference type="GO" id="GO:0016020">
    <property type="term" value="C:membrane"/>
    <property type="evidence" value="ECO:0007669"/>
    <property type="project" value="UniProtKB-SubCell"/>
</dbReference>
<gene>
    <name evidence="8" type="ORF">HYQ45_011932</name>
</gene>
<dbReference type="OrthoDB" id="294730at2759"/>